<evidence type="ECO:0000256" key="2">
    <source>
        <dbReference type="ARBA" id="ARBA00022614"/>
    </source>
</evidence>
<dbReference type="GO" id="GO:0005524">
    <property type="term" value="F:ATP binding"/>
    <property type="evidence" value="ECO:0007669"/>
    <property type="project" value="UniProtKB-UniRule"/>
</dbReference>
<dbReference type="InterPro" id="IPR046959">
    <property type="entry name" value="PRK1-6/SRF4-like"/>
</dbReference>
<dbReference type="InterPro" id="IPR032675">
    <property type="entry name" value="LRR_dom_sf"/>
</dbReference>
<dbReference type="PANTHER" id="PTHR48007">
    <property type="entry name" value="LEUCINE-RICH REPEAT RECEPTOR-LIKE PROTEIN KINASE PXC1"/>
    <property type="match status" value="1"/>
</dbReference>
<evidence type="ECO:0000256" key="8">
    <source>
        <dbReference type="PROSITE-ProRule" id="PRU00626"/>
    </source>
</evidence>
<keyword evidence="10" id="KW-0175">Coiled coil</keyword>
<dbReference type="Gene3D" id="3.30.200.20">
    <property type="entry name" value="Phosphorylase Kinase, domain 1"/>
    <property type="match status" value="1"/>
</dbReference>
<keyword evidence="16" id="KW-0675">Receptor</keyword>
<evidence type="ECO:0000313" key="16">
    <source>
        <dbReference type="EMBL" id="KAF5733335.1"/>
    </source>
</evidence>
<dbReference type="PROSITE" id="PS51295">
    <property type="entry name" value="CRM"/>
    <property type="match status" value="1"/>
</dbReference>
<dbReference type="InterPro" id="IPR001245">
    <property type="entry name" value="Ser-Thr/Tyr_kinase_cat_dom"/>
</dbReference>
<feature type="domain" description="Protein kinase" evidence="14">
    <location>
        <begin position="325"/>
        <end position="600"/>
    </location>
</feature>
<evidence type="ECO:0000256" key="10">
    <source>
        <dbReference type="SAM" id="Coils"/>
    </source>
</evidence>
<evidence type="ECO:0000313" key="17">
    <source>
        <dbReference type="Proteomes" id="UP000593562"/>
    </source>
</evidence>
<dbReference type="Pfam" id="PF00560">
    <property type="entry name" value="LRR_1"/>
    <property type="match status" value="2"/>
</dbReference>
<evidence type="ECO:0000259" key="14">
    <source>
        <dbReference type="PROSITE" id="PS50011"/>
    </source>
</evidence>
<comment type="subcellular location">
    <subcellularLocation>
        <location evidence="1">Membrane</location>
    </subcellularLocation>
</comment>
<accession>A0A7J7CH14</accession>
<dbReference type="InterPro" id="IPR035920">
    <property type="entry name" value="YhbY-like_sf"/>
</dbReference>
<dbReference type="InterPro" id="IPR001890">
    <property type="entry name" value="RNA-binding_CRM"/>
</dbReference>
<dbReference type="InParanoid" id="A0A7J7CH14"/>
<evidence type="ECO:0000256" key="6">
    <source>
        <dbReference type="ARBA" id="ARBA00022989"/>
    </source>
</evidence>
<comment type="caution">
    <text evidence="16">The sequence shown here is derived from an EMBL/GenBank/DDBJ whole genome shotgun (WGS) entry which is preliminary data.</text>
</comment>
<evidence type="ECO:0000256" key="7">
    <source>
        <dbReference type="ARBA" id="ARBA00023136"/>
    </source>
</evidence>
<dbReference type="Proteomes" id="UP000593562">
    <property type="component" value="Unassembled WGS sequence"/>
</dbReference>
<evidence type="ECO:0000256" key="12">
    <source>
        <dbReference type="SAM" id="Phobius"/>
    </source>
</evidence>
<keyword evidence="9" id="KW-0067">ATP-binding</keyword>
<dbReference type="AlphaFoldDB" id="A0A7J7CH14"/>
<keyword evidence="3 12" id="KW-0812">Transmembrane</keyword>
<keyword evidence="16" id="KW-0808">Transferase</keyword>
<feature type="binding site" evidence="9">
    <location>
        <position position="353"/>
    </location>
    <ligand>
        <name>ATP</name>
        <dbReference type="ChEBI" id="CHEBI:30616"/>
    </ligand>
</feature>
<dbReference type="Pfam" id="PF07714">
    <property type="entry name" value="PK_Tyr_Ser-Thr"/>
    <property type="match status" value="1"/>
</dbReference>
<dbReference type="SUPFAM" id="SSF52058">
    <property type="entry name" value="L domain-like"/>
    <property type="match status" value="1"/>
</dbReference>
<evidence type="ECO:0000256" key="1">
    <source>
        <dbReference type="ARBA" id="ARBA00004370"/>
    </source>
</evidence>
<feature type="compositionally biased region" description="Low complexity" evidence="11">
    <location>
        <begin position="618"/>
        <end position="633"/>
    </location>
</feature>
<evidence type="ECO:0000256" key="11">
    <source>
        <dbReference type="SAM" id="MobiDB-lite"/>
    </source>
</evidence>
<feature type="compositionally biased region" description="Acidic residues" evidence="11">
    <location>
        <begin position="605"/>
        <end position="617"/>
    </location>
</feature>
<gene>
    <name evidence="16" type="ORF">HS088_TW17G00877</name>
</gene>
<evidence type="ECO:0000256" key="5">
    <source>
        <dbReference type="ARBA" id="ARBA00022884"/>
    </source>
</evidence>
<evidence type="ECO:0000256" key="13">
    <source>
        <dbReference type="SAM" id="SignalP"/>
    </source>
</evidence>
<protein>
    <submittedName>
        <fullName evidence="16">Inactive receptor kinase</fullName>
    </submittedName>
</protein>
<keyword evidence="7 12" id="KW-0472">Membrane</keyword>
<feature type="region of interest" description="Disordered" evidence="11">
    <location>
        <begin position="605"/>
        <end position="633"/>
    </location>
</feature>
<dbReference type="InterPro" id="IPR000719">
    <property type="entry name" value="Prot_kinase_dom"/>
</dbReference>
<dbReference type="GO" id="GO:0004672">
    <property type="term" value="F:protein kinase activity"/>
    <property type="evidence" value="ECO:0007669"/>
    <property type="project" value="InterPro"/>
</dbReference>
<feature type="compositionally biased region" description="Basic residues" evidence="11">
    <location>
        <begin position="764"/>
        <end position="777"/>
    </location>
</feature>
<evidence type="ECO:0000256" key="9">
    <source>
        <dbReference type="PROSITE-ProRule" id="PRU10141"/>
    </source>
</evidence>
<sequence length="1125" mass="127253">MEFSLILKASLLVFLFSLQKQDVVLSAPLDGNFLKESFAVNALRDSFNDPFLNGNWSGIQCQIGQSVPWFGIECLNGRITAILLENMLLKGLVSDDAFFNFTELIQLSLRNNSISGEVMNFTYNPKLQKIDLSYNKLSGPISASLLSLNSLESLQLQNNNLTGTIPPFYQPRLVEFNVSGNRLDGEIPRTPVLQSLNSDSYSNNPELCGPPSDNPCKASDIGKKNSCEILSDFAFMFLLFDIVGLIAVVIVLIVYYKKYKKLNSMMSEKNVKELEEIELATEDEAGEEHDMAASGEQIIVAGACDKKNLTFTDDEESFELDDLLKASAEGLGMGIFGNTYKAMMKGKPVVVVKRLRDLKPMSDEEFAKQLGVIAAQKHPNLLSLLAYYCSKEEKLMIYKYAEKGNLFNRVHASKGSDQRIRFKWTARLSVARGVARALDHLHLTATSQNDAPHGNLKSSNVLLDENERVLVSDYGLNSLIALPIAAQRMVCYRSPEYQAAKKVSKKSDIWSYGCLILELLTGKVSAYSAPSGVSGDDLCSWVHRAVREEWTAEIFDSEITMNGNAAPGMLKLLQIAIRCCDVSPDKRPEIREVVREVENIKHVESEDEDDFSLDQSDDWSTSASASASASGTGTVGASIRGRINRGFLNVFTKRDSVSIRFDCLVQNETKLSTLIAAPFVESLHYMTDSSHHRNCRAVTPPCKYYTSLCCKYYTSLCFSSVQKFDRLNHQARYMSNASIELSMDRDVVRFSVNKPSDKNSSPTHGKKKTTKRIKMSRKAKRNELRFYRLKAKKKMNSPNPEVRIRYKLEKAKRKEAWLIEKLRKFEIAKVPEETQDPEMLSEEERHFLKRTGEKKKNYVPVGRRGVFGGVVLNMHLHWKKHETVKVVCKPCKPGQIHGYAEELTRLSKGIAIDIKPNNTIIFYRGKNYVQPEVMSPPNTLSKDKALEKYRYEQSLEHTSEFIEKLEKELEEYHKHVALYKKGKEDATKYSIVALTLKDMFFFKLGWITACPLNAEECIDSGIRECCSSRNVISFYQKLEMCSSSIQSSKPLEMDCQMLHRYLSGNALINNQKLVQVFINRTDLQTCSLRQPIFTSEPQERDAEIIRHLLYGGNINLNIFIEIVCT</sequence>
<dbReference type="GO" id="GO:0016020">
    <property type="term" value="C:membrane"/>
    <property type="evidence" value="ECO:0007669"/>
    <property type="project" value="UniProtKB-SubCell"/>
</dbReference>
<feature type="region of interest" description="Disordered" evidence="11">
    <location>
        <begin position="752"/>
        <end position="777"/>
    </location>
</feature>
<keyword evidence="5 8" id="KW-0694">RNA-binding</keyword>
<dbReference type="Gene3D" id="1.10.510.10">
    <property type="entry name" value="Transferase(Phosphotransferase) domain 1"/>
    <property type="match status" value="1"/>
</dbReference>
<evidence type="ECO:0000259" key="15">
    <source>
        <dbReference type="PROSITE" id="PS51295"/>
    </source>
</evidence>
<dbReference type="InterPro" id="IPR017441">
    <property type="entry name" value="Protein_kinase_ATP_BS"/>
</dbReference>
<dbReference type="SMART" id="SM01103">
    <property type="entry name" value="CRS1_YhbY"/>
    <property type="match status" value="1"/>
</dbReference>
<keyword evidence="2" id="KW-0433">Leucine-rich repeat</keyword>
<dbReference type="SUPFAM" id="SSF56112">
    <property type="entry name" value="Protein kinase-like (PK-like)"/>
    <property type="match status" value="1"/>
</dbReference>
<proteinExistence type="predicted"/>
<dbReference type="PROSITE" id="PS50011">
    <property type="entry name" value="PROTEIN_KINASE_DOM"/>
    <property type="match status" value="1"/>
</dbReference>
<dbReference type="InterPro" id="IPR011009">
    <property type="entry name" value="Kinase-like_dom_sf"/>
</dbReference>
<evidence type="ECO:0000256" key="4">
    <source>
        <dbReference type="ARBA" id="ARBA00022737"/>
    </source>
</evidence>
<evidence type="ECO:0000256" key="3">
    <source>
        <dbReference type="ARBA" id="ARBA00022692"/>
    </source>
</evidence>
<keyword evidence="17" id="KW-1185">Reference proteome</keyword>
<organism evidence="16 17">
    <name type="scientific">Tripterygium wilfordii</name>
    <name type="common">Thunder God vine</name>
    <dbReference type="NCBI Taxonomy" id="458696"/>
    <lineage>
        <taxon>Eukaryota</taxon>
        <taxon>Viridiplantae</taxon>
        <taxon>Streptophyta</taxon>
        <taxon>Embryophyta</taxon>
        <taxon>Tracheophyta</taxon>
        <taxon>Spermatophyta</taxon>
        <taxon>Magnoliopsida</taxon>
        <taxon>eudicotyledons</taxon>
        <taxon>Gunneridae</taxon>
        <taxon>Pentapetalae</taxon>
        <taxon>rosids</taxon>
        <taxon>fabids</taxon>
        <taxon>Celastrales</taxon>
        <taxon>Celastraceae</taxon>
        <taxon>Tripterygium</taxon>
    </lineage>
</organism>
<feature type="signal peptide" evidence="13">
    <location>
        <begin position="1"/>
        <end position="26"/>
    </location>
</feature>
<dbReference type="InterPro" id="IPR001611">
    <property type="entry name" value="Leu-rich_rpt"/>
</dbReference>
<keyword evidence="4" id="KW-0677">Repeat</keyword>
<keyword evidence="9" id="KW-0547">Nucleotide-binding</keyword>
<dbReference type="PROSITE" id="PS00107">
    <property type="entry name" value="PROTEIN_KINASE_ATP"/>
    <property type="match status" value="1"/>
</dbReference>
<dbReference type="SMART" id="SM00220">
    <property type="entry name" value="S_TKc"/>
    <property type="match status" value="1"/>
</dbReference>
<dbReference type="PANTHER" id="PTHR48007:SF43">
    <property type="entry name" value="POLLEN RECEPTOR-LIKE KINASE 4"/>
    <property type="match status" value="1"/>
</dbReference>
<dbReference type="SUPFAM" id="SSF75471">
    <property type="entry name" value="YhbY-like"/>
    <property type="match status" value="1"/>
</dbReference>
<dbReference type="Pfam" id="PF01985">
    <property type="entry name" value="CRS1_YhbY"/>
    <property type="match status" value="1"/>
</dbReference>
<reference evidence="16 17" key="1">
    <citation type="journal article" date="2020" name="Nat. Commun.">
        <title>Genome of Tripterygium wilfordii and identification of cytochrome P450 involved in triptolide biosynthesis.</title>
        <authorList>
            <person name="Tu L."/>
            <person name="Su P."/>
            <person name="Zhang Z."/>
            <person name="Gao L."/>
            <person name="Wang J."/>
            <person name="Hu T."/>
            <person name="Zhou J."/>
            <person name="Zhang Y."/>
            <person name="Zhao Y."/>
            <person name="Liu Y."/>
            <person name="Song Y."/>
            <person name="Tong Y."/>
            <person name="Lu Y."/>
            <person name="Yang J."/>
            <person name="Xu C."/>
            <person name="Jia M."/>
            <person name="Peters R.J."/>
            <person name="Huang L."/>
            <person name="Gao W."/>
        </authorList>
    </citation>
    <scope>NUCLEOTIDE SEQUENCE [LARGE SCALE GENOMIC DNA]</scope>
    <source>
        <strain evidence="17">cv. XIE 37</strain>
        <tissue evidence="16">Leaf</tissue>
    </source>
</reference>
<keyword evidence="16" id="KW-0418">Kinase</keyword>
<dbReference type="Gene3D" id="3.80.10.10">
    <property type="entry name" value="Ribonuclease Inhibitor"/>
    <property type="match status" value="1"/>
</dbReference>
<keyword evidence="13" id="KW-0732">Signal</keyword>
<dbReference type="Gene3D" id="3.30.110.60">
    <property type="entry name" value="YhbY-like"/>
    <property type="match status" value="1"/>
</dbReference>
<keyword evidence="6 12" id="KW-1133">Transmembrane helix</keyword>
<feature type="domain" description="CRM" evidence="15">
    <location>
        <begin position="838"/>
        <end position="935"/>
    </location>
</feature>
<feature type="coiled-coil region" evidence="10">
    <location>
        <begin position="955"/>
        <end position="982"/>
    </location>
</feature>
<dbReference type="GO" id="GO:0003723">
    <property type="term" value="F:RNA binding"/>
    <property type="evidence" value="ECO:0007669"/>
    <property type="project" value="UniProtKB-UniRule"/>
</dbReference>
<dbReference type="EMBL" id="JAAARO010000017">
    <property type="protein sequence ID" value="KAF5733335.1"/>
    <property type="molecule type" value="Genomic_DNA"/>
</dbReference>
<name>A0A7J7CH14_TRIWF</name>
<feature type="chain" id="PRO_5029878085" evidence="13">
    <location>
        <begin position="27"/>
        <end position="1125"/>
    </location>
</feature>
<feature type="transmembrane region" description="Helical" evidence="12">
    <location>
        <begin position="233"/>
        <end position="256"/>
    </location>
</feature>